<dbReference type="GO" id="GO:0043066">
    <property type="term" value="P:negative regulation of apoptotic process"/>
    <property type="evidence" value="ECO:0007669"/>
    <property type="project" value="InterPro"/>
</dbReference>
<keyword evidence="2" id="KW-0433">Leucine-rich repeat</keyword>
<accession>A0A8C8UGW8</accession>
<comment type="similarity">
    <text evidence="1">Belongs to the PRAME family.</text>
</comment>
<dbReference type="InterPro" id="IPR026271">
    <property type="entry name" value="PRAME"/>
</dbReference>
<reference evidence="4" key="3">
    <citation type="submission" date="2025-09" db="UniProtKB">
        <authorList>
            <consortium name="Ensembl"/>
        </authorList>
    </citation>
    <scope>IDENTIFICATION</scope>
</reference>
<name>A0A8C8UGW8_PERMB</name>
<evidence type="ECO:0000313" key="4">
    <source>
        <dbReference type="Ensembl" id="ENSPEMP00000031152.1"/>
    </source>
</evidence>
<dbReference type="PANTHER" id="PTHR14224:SF94">
    <property type="entry name" value="PRAME FAMILY MEMBER 12"/>
    <property type="match status" value="1"/>
</dbReference>
<dbReference type="GeneTree" id="ENSGT01030000234531"/>
<evidence type="ECO:0000313" key="5">
    <source>
        <dbReference type="Proteomes" id="UP000694547"/>
    </source>
</evidence>
<dbReference type="GO" id="GO:0045596">
    <property type="term" value="P:negative regulation of cell differentiation"/>
    <property type="evidence" value="ECO:0007669"/>
    <property type="project" value="InterPro"/>
</dbReference>
<keyword evidence="3" id="KW-0677">Repeat</keyword>
<reference evidence="4" key="2">
    <citation type="submission" date="2025-08" db="UniProtKB">
        <authorList>
            <consortium name="Ensembl"/>
        </authorList>
    </citation>
    <scope>IDENTIFICATION</scope>
</reference>
<dbReference type="GO" id="GO:0045892">
    <property type="term" value="P:negative regulation of DNA-templated transcription"/>
    <property type="evidence" value="ECO:0007669"/>
    <property type="project" value="InterPro"/>
</dbReference>
<dbReference type="InterPro" id="IPR032675">
    <property type="entry name" value="LRR_dom_sf"/>
</dbReference>
<proteinExistence type="inferred from homology"/>
<dbReference type="SUPFAM" id="SSF52047">
    <property type="entry name" value="RNI-like"/>
    <property type="match status" value="1"/>
</dbReference>
<reference evidence="4 5" key="1">
    <citation type="submission" date="2018-10" db="EMBL/GenBank/DDBJ databases">
        <title>Improved assembly of the deer mouse Peromyscus maniculatus genome.</title>
        <authorList>
            <person name="Lassance J.-M."/>
            <person name="Hoekstra H.E."/>
        </authorList>
    </citation>
    <scope>NUCLEOTIDE SEQUENCE [LARGE SCALE GENOMIC DNA]</scope>
</reference>
<evidence type="ECO:0000256" key="3">
    <source>
        <dbReference type="ARBA" id="ARBA00022737"/>
    </source>
</evidence>
<dbReference type="PANTHER" id="PTHR14224">
    <property type="entry name" value="SIMILAR TO PREFERENTIALLY EXPRESSED ANTIGEN IN MELANOMA-LIKE 3"/>
    <property type="match status" value="1"/>
</dbReference>
<keyword evidence="5" id="KW-1185">Reference proteome</keyword>
<dbReference type="PIRSF" id="PIRSF038286">
    <property type="entry name" value="PRAME"/>
    <property type="match status" value="1"/>
</dbReference>
<dbReference type="Proteomes" id="UP000694547">
    <property type="component" value="Chromosome 1"/>
</dbReference>
<evidence type="ECO:0000256" key="1">
    <source>
        <dbReference type="ARBA" id="ARBA00009608"/>
    </source>
</evidence>
<sequence>DPGEMKCNPEEAIRMNIEAPSTLQELAMKSLLRHEALAISVLQKLPKAFFPSLFKEAFKSRHMKILTAMVAEWPFSCLPVGALMQQPDVVILQAVLDGVDMLLKQNVHLRRSKLRVLDLRKVCHVFWDVWPGMECGESSTGILSEEEKENDLPRYDLRQRLKVVTDFFLKVALDKEQAYLLQWAQQQQDAVQLCCPKLIICDAPEHVSLMLLSSFKPHYIEELHLSIHWTPRELNCFAHYFVQMTNLHKLHLARISVHINNATYTFEDKEKHITRFLAQISKLKYLQELIINDSYFSKLNSFSFLRCLKTPLESLSIKLHKFPSSDLKHLSQCQGLFQLKHLNLFSASLFNLCPTALQFLLKSVADTLQTLQISNCSIRDSEHGTLLPALSQCLQLTSVYFYDTAISMSALKDLLQSLANLSKLTEEFYPAPLECYDDRGHVLVNKFENVCLDLLNTIRVNRQPKVMKISTKVCRKCSQSCVFDGKTTLCLCLKQELFKTRN</sequence>
<dbReference type="InterPro" id="IPR050694">
    <property type="entry name" value="LRRC14/PRAME"/>
</dbReference>
<gene>
    <name evidence="4" type="primary">LOC102911066</name>
</gene>
<dbReference type="Gene3D" id="3.80.10.10">
    <property type="entry name" value="Ribonuclease Inhibitor"/>
    <property type="match status" value="1"/>
</dbReference>
<protein>
    <submittedName>
        <fullName evidence="4">PRAME family member 12-like</fullName>
    </submittedName>
</protein>
<evidence type="ECO:0000256" key="2">
    <source>
        <dbReference type="ARBA" id="ARBA00022614"/>
    </source>
</evidence>
<organism evidence="4 5">
    <name type="scientific">Peromyscus maniculatus bairdii</name>
    <name type="common">Prairie deer mouse</name>
    <dbReference type="NCBI Taxonomy" id="230844"/>
    <lineage>
        <taxon>Eukaryota</taxon>
        <taxon>Metazoa</taxon>
        <taxon>Chordata</taxon>
        <taxon>Craniata</taxon>
        <taxon>Vertebrata</taxon>
        <taxon>Euteleostomi</taxon>
        <taxon>Mammalia</taxon>
        <taxon>Eutheria</taxon>
        <taxon>Euarchontoglires</taxon>
        <taxon>Glires</taxon>
        <taxon>Rodentia</taxon>
        <taxon>Myomorpha</taxon>
        <taxon>Muroidea</taxon>
        <taxon>Cricetidae</taxon>
        <taxon>Neotominae</taxon>
        <taxon>Peromyscus</taxon>
    </lineage>
</organism>
<dbReference type="GO" id="GO:0005737">
    <property type="term" value="C:cytoplasm"/>
    <property type="evidence" value="ECO:0007669"/>
    <property type="project" value="TreeGrafter"/>
</dbReference>
<dbReference type="Ensembl" id="ENSPEMT00000040420.1">
    <property type="protein sequence ID" value="ENSPEMP00000031152.1"/>
    <property type="gene ID" value="ENSPEMG00000028056.1"/>
</dbReference>
<dbReference type="GO" id="GO:0008284">
    <property type="term" value="P:positive regulation of cell population proliferation"/>
    <property type="evidence" value="ECO:0007669"/>
    <property type="project" value="InterPro"/>
</dbReference>
<dbReference type="AlphaFoldDB" id="A0A8C8UGW8"/>